<dbReference type="InterPro" id="IPR006440">
    <property type="entry name" value="Doc"/>
</dbReference>
<accession>A0A7C9JEU4</accession>
<sequence>MAQRVAHAGRFVMPSGDGISPVCFDGREDDVARSIVGIHDLVVRIRGFNPTLSGSQVDELSGRVMAVVVCSFCTMFGVAPTERFGDIFDQIAFFAEHLAKDHVFHDGNKRTTLLVSLAFLARSGCIVDMPDMDSPEDNEMYRWIQDTVTGERTQNDLAEDLRRNSVMRSAE</sequence>
<dbReference type="InterPro" id="IPR036597">
    <property type="entry name" value="Fido-like_dom_sf"/>
</dbReference>
<dbReference type="GO" id="GO:0016301">
    <property type="term" value="F:kinase activity"/>
    <property type="evidence" value="ECO:0007669"/>
    <property type="project" value="InterPro"/>
</dbReference>
<protein>
    <submittedName>
        <fullName evidence="2">Death-on-curing protein</fullName>
    </submittedName>
</protein>
<organism evidence="2">
    <name type="scientific">Muribaculaceae bacterium Z82</name>
    <dbReference type="NCBI Taxonomy" id="2304548"/>
    <lineage>
        <taxon>Bacteria</taxon>
        <taxon>Pseudomonadati</taxon>
        <taxon>Bacteroidota</taxon>
        <taxon>Bacteroidia</taxon>
        <taxon>Bacteroidales</taxon>
        <taxon>Muribaculaceae</taxon>
    </lineage>
</organism>
<evidence type="ECO:0000259" key="1">
    <source>
        <dbReference type="PROSITE" id="PS51459"/>
    </source>
</evidence>
<evidence type="ECO:0000313" key="2">
    <source>
        <dbReference type="EMBL" id="NBI35536.1"/>
    </source>
</evidence>
<dbReference type="InterPro" id="IPR003812">
    <property type="entry name" value="Fido"/>
</dbReference>
<dbReference type="SUPFAM" id="SSF140931">
    <property type="entry name" value="Fic-like"/>
    <property type="match status" value="1"/>
</dbReference>
<dbReference type="Gene3D" id="1.20.120.1870">
    <property type="entry name" value="Fic/DOC protein, Fido domain"/>
    <property type="match status" value="1"/>
</dbReference>
<comment type="caution">
    <text evidence="2">The sequence shown here is derived from an EMBL/GenBank/DDBJ whole genome shotgun (WGS) entry which is preliminary data.</text>
</comment>
<reference evidence="2" key="1">
    <citation type="submission" date="2018-08" db="EMBL/GenBank/DDBJ databases">
        <title>Murine metabolic-syndrome-specific gut microbial biobank.</title>
        <authorList>
            <person name="Liu C."/>
        </authorList>
    </citation>
    <scope>NUCLEOTIDE SEQUENCE [LARGE SCALE GENOMIC DNA]</scope>
    <source>
        <strain evidence="2">Z82</strain>
    </source>
</reference>
<dbReference type="Pfam" id="PF02661">
    <property type="entry name" value="Fic"/>
    <property type="match status" value="1"/>
</dbReference>
<feature type="domain" description="Fido" evidence="1">
    <location>
        <begin position="30"/>
        <end position="163"/>
    </location>
</feature>
<name>A0A7C9JEU4_9BACT</name>
<dbReference type="PANTHER" id="PTHR39426:SF1">
    <property type="entry name" value="HOMOLOGY TO DEATH-ON-CURING PROTEIN OF PHAGE P1"/>
    <property type="match status" value="1"/>
</dbReference>
<dbReference type="PROSITE" id="PS51459">
    <property type="entry name" value="FIDO"/>
    <property type="match status" value="1"/>
</dbReference>
<gene>
    <name evidence="2" type="ORF">D1639_10960</name>
</gene>
<dbReference type="InterPro" id="IPR053737">
    <property type="entry name" value="Type_II_TA_Toxin"/>
</dbReference>
<dbReference type="EMBL" id="QWKH01000149">
    <property type="protein sequence ID" value="NBI35536.1"/>
    <property type="molecule type" value="Genomic_DNA"/>
</dbReference>
<dbReference type="PANTHER" id="PTHR39426">
    <property type="entry name" value="HOMOLOGY TO DEATH-ON-CURING PROTEIN OF PHAGE P1"/>
    <property type="match status" value="1"/>
</dbReference>
<proteinExistence type="predicted"/>
<dbReference type="AlphaFoldDB" id="A0A7C9JEU4"/>